<organism evidence="2 3">
    <name type="scientific">Streptomyces malaysiensis subsp. samsunensis</name>
    <dbReference type="NCBI Taxonomy" id="459658"/>
    <lineage>
        <taxon>Bacteria</taxon>
        <taxon>Bacillati</taxon>
        <taxon>Actinomycetota</taxon>
        <taxon>Actinomycetes</taxon>
        <taxon>Kitasatosporales</taxon>
        <taxon>Streptomycetaceae</taxon>
        <taxon>Streptomyces</taxon>
        <taxon>Streptomyces violaceusniger group</taxon>
    </lineage>
</organism>
<dbReference type="Proteomes" id="UP001142400">
    <property type="component" value="Unassembled WGS sequence"/>
</dbReference>
<proteinExistence type="predicted"/>
<evidence type="ECO:0000313" key="2">
    <source>
        <dbReference type="EMBL" id="MCQ8836602.1"/>
    </source>
</evidence>
<accession>A0A9X2M6W1</accession>
<name>A0A9X2M6W1_STRMQ</name>
<dbReference type="AlphaFoldDB" id="A0A9X2M6W1"/>
<evidence type="ECO:0000256" key="1">
    <source>
        <dbReference type="SAM" id="MobiDB-lite"/>
    </source>
</evidence>
<dbReference type="EMBL" id="JANIIC010000192">
    <property type="protein sequence ID" value="MCQ8836602.1"/>
    <property type="molecule type" value="Genomic_DNA"/>
</dbReference>
<dbReference type="InterPro" id="IPR027417">
    <property type="entry name" value="P-loop_NTPase"/>
</dbReference>
<dbReference type="SUPFAM" id="SSF52540">
    <property type="entry name" value="P-loop containing nucleoside triphosphate hydrolases"/>
    <property type="match status" value="1"/>
</dbReference>
<evidence type="ECO:0000313" key="3">
    <source>
        <dbReference type="Proteomes" id="UP001142400"/>
    </source>
</evidence>
<sequence>MVVNFPEFGMADERRLPTTTLEGWRRFVNADPLTFDLLSEDGWQALEPSARHEYDEARVNYHSELIVVETPTIREVTHQGRMLTLVNRREISARRGLIVSGPWATGKSTAIKQLGRIHELRVRQRFPDHDRIPVVYVSAPPNGSPRKLATRFAHFLGLPLKSRHNEMDIADTVCQLLTDARCDLVCVDEIHNINMATSTGKDMSDHLKYFTEHIPATFVYAGINVEREGLFSGVRGRQIAARCVMRATGNFPETAEWQSMIATMEHALRLHRHPSGTLSGQAKYLHQRTGGSISSLSHLIRAAAISAIIDGSERISRRLLDSVPVDHSTQSDNPAPSDGKDDGIGDAA</sequence>
<dbReference type="InterPro" id="IPR008868">
    <property type="entry name" value="TniB"/>
</dbReference>
<protein>
    <submittedName>
        <fullName evidence="2">TniB family NTP-binding protein</fullName>
    </submittedName>
</protein>
<dbReference type="Gene3D" id="3.40.50.300">
    <property type="entry name" value="P-loop containing nucleotide triphosphate hydrolases"/>
    <property type="match status" value="1"/>
</dbReference>
<dbReference type="Pfam" id="PF05621">
    <property type="entry name" value="TniB"/>
    <property type="match status" value="1"/>
</dbReference>
<feature type="region of interest" description="Disordered" evidence="1">
    <location>
        <begin position="324"/>
        <end position="348"/>
    </location>
</feature>
<gene>
    <name evidence="2" type="ORF">NQU54_48380</name>
</gene>
<reference evidence="2" key="1">
    <citation type="submission" date="2022-06" db="EMBL/GenBank/DDBJ databases">
        <title>WGS of actinobacteria.</title>
        <authorList>
            <person name="Thawai C."/>
        </authorList>
    </citation>
    <scope>NUCLEOTIDE SEQUENCE</scope>
    <source>
        <strain evidence="2">DSM 42010</strain>
    </source>
</reference>
<feature type="compositionally biased region" description="Basic and acidic residues" evidence="1">
    <location>
        <begin position="338"/>
        <end position="348"/>
    </location>
</feature>
<keyword evidence="3" id="KW-1185">Reference proteome</keyword>
<comment type="caution">
    <text evidence="2">The sequence shown here is derived from an EMBL/GenBank/DDBJ whole genome shotgun (WGS) entry which is preliminary data.</text>
</comment>